<dbReference type="EMBL" id="GBXM01052985">
    <property type="protein sequence ID" value="JAH55592.1"/>
    <property type="molecule type" value="Transcribed_RNA"/>
</dbReference>
<sequence>MWPHTQHILVGKCGPYCPRD</sequence>
<proteinExistence type="predicted"/>
<dbReference type="AlphaFoldDB" id="A0A0E9TQ58"/>
<reference evidence="1" key="1">
    <citation type="submission" date="2014-11" db="EMBL/GenBank/DDBJ databases">
        <authorList>
            <person name="Amaro Gonzalez C."/>
        </authorList>
    </citation>
    <scope>NUCLEOTIDE SEQUENCE</scope>
</reference>
<name>A0A0E9TQ58_ANGAN</name>
<evidence type="ECO:0000313" key="1">
    <source>
        <dbReference type="EMBL" id="JAH55592.1"/>
    </source>
</evidence>
<protein>
    <submittedName>
        <fullName evidence="1">Uncharacterized protein</fullName>
    </submittedName>
</protein>
<organism evidence="1">
    <name type="scientific">Anguilla anguilla</name>
    <name type="common">European freshwater eel</name>
    <name type="synonym">Muraena anguilla</name>
    <dbReference type="NCBI Taxonomy" id="7936"/>
    <lineage>
        <taxon>Eukaryota</taxon>
        <taxon>Metazoa</taxon>
        <taxon>Chordata</taxon>
        <taxon>Craniata</taxon>
        <taxon>Vertebrata</taxon>
        <taxon>Euteleostomi</taxon>
        <taxon>Actinopterygii</taxon>
        <taxon>Neopterygii</taxon>
        <taxon>Teleostei</taxon>
        <taxon>Anguilliformes</taxon>
        <taxon>Anguillidae</taxon>
        <taxon>Anguilla</taxon>
    </lineage>
</organism>
<accession>A0A0E9TQ58</accession>
<reference evidence="1" key="2">
    <citation type="journal article" date="2015" name="Fish Shellfish Immunol.">
        <title>Early steps in the European eel (Anguilla anguilla)-Vibrio vulnificus interaction in the gills: Role of the RtxA13 toxin.</title>
        <authorList>
            <person name="Callol A."/>
            <person name="Pajuelo D."/>
            <person name="Ebbesson L."/>
            <person name="Teles M."/>
            <person name="MacKenzie S."/>
            <person name="Amaro C."/>
        </authorList>
    </citation>
    <scope>NUCLEOTIDE SEQUENCE</scope>
</reference>